<feature type="region of interest" description="Disordered" evidence="2">
    <location>
        <begin position="585"/>
        <end position="617"/>
    </location>
</feature>
<dbReference type="InterPro" id="IPR023346">
    <property type="entry name" value="Lysozyme-like_dom_sf"/>
</dbReference>
<feature type="compositionally biased region" description="Basic and acidic residues" evidence="2">
    <location>
        <begin position="591"/>
        <end position="617"/>
    </location>
</feature>
<evidence type="ECO:0000256" key="1">
    <source>
        <dbReference type="SAM" id="Coils"/>
    </source>
</evidence>
<organism evidence="5 6">
    <name type="scientific">Nocardia pseudobrasiliensis</name>
    <dbReference type="NCBI Taxonomy" id="45979"/>
    <lineage>
        <taxon>Bacteria</taxon>
        <taxon>Bacillati</taxon>
        <taxon>Actinomycetota</taxon>
        <taxon>Actinomycetes</taxon>
        <taxon>Mycobacteriales</taxon>
        <taxon>Nocardiaceae</taxon>
        <taxon>Nocardia</taxon>
    </lineage>
</organism>
<feature type="compositionally biased region" description="Polar residues" evidence="2">
    <location>
        <begin position="2363"/>
        <end position="2381"/>
    </location>
</feature>
<accession>A0A370I4Y4</accession>
<sequence length="2524" mass="269999">MSYIAGHIKITVSPDMSGFTEAVEREFRKTRSDSAADNARDDKAAVERGRARGKAEGVAHGKAFQDASDQHTRPGRGRGMNERLADYEKELRERRKIRRKIEDDDEPVRQRSRAAKKDADWLDDEIRKEESARLRRNRTRQARQEREAENDAKRAAQHAEKLARNSDLTARTARERQQIADALNPAGRNARGRLRGYTRHVQEQILSAGQLTQFSNKQADAWRKAAAAQDRASADYAKAVQASRKADRDVDNAIDDLAQQRATNASRRQVGRAENRLDNALDNQRLANDRKAVAKDAVTRARAEADRAGSEFRSAHALSSYDQTRLDAIVRNVTAQARQRRDFNSGTADSDSNVIGIANRNADLLKRRGANRNDQNAAQTAIAAAAELDSAERKVSQAEIERTRAQERLTRAAVAKHQADAQSITDATRLAAINNELTNAMRARDIAEARVSTTKHYRDVAATRYQGADRSLRDRENVSPVLRAMERVGSGLESRWGALNDKLIYMGRYLSSVGQIAMSSAAALAAFGAVNLLPLISSLGQALAALSSLPAVIVAAGTGIAAIAVGGHGLFSTLKAAGQASKSATADAESAAEKQTDADRRVRESGENLATARRDAARTAASGVRQIVDAEKSVQSAQRTSEDAQKSLTRARKDAAEKIKDLNDALKGNALSERGAKLSALRAEKNLWKVSADPDSDWLDIAEAVQARDEANYNVEQVQAANQKKLEAATEANAKGVEGDDQVVEAKQALIDANSRLAEAQERVGEVVQQVADANDDANRRAERAVESYNDALREQQKVLDTLGKSGAAKTFAEEYRKLSPHARDLVDQVRSLGPEWTKLRTTAQDALTRGLGQAFTDVATKQLPLMRIGFAAINNEINAGLKQSLAVFGSNKAQLDYSAFLGNTTSGFRNLMQAAAPLSRIFIDLSTAGSAVLPRLGQALSDSASRWADRIAGARETGELNAAIDRGIEKMKQFGHVIGNTFGGLRGFFQALRGEGDGLLATLDHSTARFEAWTKSAEGASSIQRVFAAINEKAGQVWSIIKSIVSSVASIVAPVADNFGFTLTVAEKLASAIAKIVDALMSFGPTAKLIEGVLTVFAAMYTLRSLSTVFTGIKSAAMTAYTGIGVAAINARQNMTGYFTGIREESRSTYQLMRGHQADHVEDARGRYSQLQSRAGAAFSGIQTAATSALGGVRSMTSSLVSAMGGWFNVVAIAGVLAFTQISSAISGFNDKVAAAKKDMQEAQQFDLKFKLDLSKALNNSDGLVDEQVKGVMLQKVEQYQKTLDSAISKKTSFADQYGEQWKDTDWWNVGEHLINLIGGDMAIGGLLGGTGGAAPDSYKLDQAADAAKAVKDRLSDLKITNEGLTSALTGSNIEWDRFKVRLLDGSEGGRIAAEQLQRTRDEFVESQKTASRLRDTIDELKSKNLEAADAVEKLTSVLARQRKNNMTQDDAKSQAFSALDELNNFKPVENGGTVFEGDQINLRSENGRRYRALLLSVAGGYDQLASASYQASLSVNNNEGAAAVAAQNATQVITDSVRERIAAYVGEGQALENLITQYQLGPNSLQQRIDAARGGNQAVATAVDPTVPASVANNPTLAALFPALVPGVPQNTQPGGLSSLFPSLPATQPNQVAPQPAPQSAVQQPNPAPQVVPVQLKVPDYSGSLQAYNDYVAAVEAGYNQKLLPAFTGSIDKANALGTAVSGAADTAKPAFELITGYVNGLNIVFGDNLGDQNGALKAWKTLYNTMGIDITAMSDTMFPKLVQALTDLGNQFNTTQSGIATSFGGIKRGVAEPINWLIQNVFNGGLKNAWNAVRQVIPSLPEWTVTVEPITGYYSGGVIPGYTPGRDTQVIAVGGGEAILRPEVVRAIGTDWVHGVNSAARTGGVDKVQQQLGGRFAGAFADGGIVDTMKSAIQERFPGMQLTSGYRNEPGSYHSTGQAGDFSDGTDDTPGMQRLAAWIASNFLGSTMELIHQPFNHNIKNRAYVGDGNSVYGPATMAEHRNHVHWALAQALGSAAGTTIPNEAWDGLSAAIGQVQQLLWQPMSQLTASMPDWGSAGMAQIPSKMLSTVMSAVSEMVGKSSDVGLTPFDISAGAAQWRPNVIAALEREGWAADERNIRLTLAQIQSESAGNPNITQQVQDVNSGGNEAIGLLQVTPGTFAAHRNPALPNDRTNPDANISAALRYYRSRYGNDLGAQWGQGHGYDQGGWLPHGGWGWNLSGKAEPVFTNEQWQLMTAQLSELASAVPGLGKMTVPTGPAEFVDNLRKVVAAAGKAIADLVQARDAATAKLNQKGSTPQTSPDASGGGTQAKVDPNTVDQAKDGLATGELNTDAVPTGNRDGDITPTNPDPESAATGLAQGSPATGTDQSDNSGTLGNPTPASPGDPAGATQPQKNTQDAADEAYRTAAMTTRDPQHYQQIWDTAGKSFLKSTWNQFTSDLGITGNGFLSQIVSAGQSSDNQLNQVITHELNKNDTVKAVQKAIADAPRVVEEHIHYHVTNIEEALRKNAIRQRQNAAAFIAR</sequence>
<feature type="coiled-coil region" evidence="1">
    <location>
        <begin position="743"/>
        <end position="799"/>
    </location>
</feature>
<keyword evidence="3" id="KW-0472">Membrane</keyword>
<name>A0A370I4Y4_9NOCA</name>
<evidence type="ECO:0000313" key="5">
    <source>
        <dbReference type="EMBL" id="RDI65765.1"/>
    </source>
</evidence>
<feature type="region of interest" description="Disordered" evidence="2">
    <location>
        <begin position="630"/>
        <end position="652"/>
    </location>
</feature>
<gene>
    <name evidence="5" type="ORF">DFR76_10580</name>
</gene>
<feature type="compositionally biased region" description="Low complexity" evidence="2">
    <location>
        <begin position="1627"/>
        <end position="1649"/>
    </location>
</feature>
<feature type="region of interest" description="Disordered" evidence="2">
    <location>
        <begin position="1616"/>
        <end position="1649"/>
    </location>
</feature>
<dbReference type="SUPFAM" id="SSF53955">
    <property type="entry name" value="Lysozyme-like"/>
    <property type="match status" value="1"/>
</dbReference>
<dbReference type="RefSeq" id="WP_068000003.1">
    <property type="nucleotide sequence ID" value="NZ_QQBC01000005.1"/>
</dbReference>
<feature type="domain" description="Transglycosylase SLT" evidence="4">
    <location>
        <begin position="2121"/>
        <end position="2209"/>
    </location>
</feature>
<evidence type="ECO:0000313" key="6">
    <source>
        <dbReference type="Proteomes" id="UP000254869"/>
    </source>
</evidence>
<feature type="region of interest" description="Disordered" evidence="2">
    <location>
        <begin position="1929"/>
        <end position="1950"/>
    </location>
</feature>
<feature type="compositionally biased region" description="Basic and acidic residues" evidence="2">
    <location>
        <begin position="28"/>
        <end position="59"/>
    </location>
</feature>
<dbReference type="InterPro" id="IPR008258">
    <property type="entry name" value="Transglycosylase_SLT_dom_1"/>
</dbReference>
<dbReference type="STRING" id="1210086.GCA_001613105_04129"/>
<reference evidence="5 6" key="1">
    <citation type="submission" date="2018-07" db="EMBL/GenBank/DDBJ databases">
        <title>Genomic Encyclopedia of Type Strains, Phase IV (KMG-IV): sequencing the most valuable type-strain genomes for metagenomic binning, comparative biology and taxonomic classification.</title>
        <authorList>
            <person name="Goeker M."/>
        </authorList>
    </citation>
    <scope>NUCLEOTIDE SEQUENCE [LARGE SCALE GENOMIC DNA]</scope>
    <source>
        <strain evidence="5 6">DSM 44290</strain>
    </source>
</reference>
<dbReference type="Pfam" id="PF01464">
    <property type="entry name" value="SLT"/>
    <property type="match status" value="1"/>
</dbReference>
<feature type="compositionally biased region" description="Polar residues" evidence="2">
    <location>
        <begin position="2291"/>
        <end position="2304"/>
    </location>
</feature>
<dbReference type="Proteomes" id="UP000254869">
    <property type="component" value="Unassembled WGS sequence"/>
</dbReference>
<dbReference type="EMBL" id="QQBC01000005">
    <property type="protein sequence ID" value="RDI65765.1"/>
    <property type="molecule type" value="Genomic_DNA"/>
</dbReference>
<feature type="transmembrane region" description="Helical" evidence="3">
    <location>
        <begin position="542"/>
        <end position="565"/>
    </location>
</feature>
<dbReference type="Gene3D" id="1.10.530.10">
    <property type="match status" value="1"/>
</dbReference>
<feature type="region of interest" description="Disordered" evidence="2">
    <location>
        <begin position="2290"/>
        <end position="2404"/>
    </location>
</feature>
<keyword evidence="6" id="KW-1185">Reference proteome</keyword>
<feature type="compositionally biased region" description="Basic and acidic residues" evidence="2">
    <location>
        <begin position="142"/>
        <end position="164"/>
    </location>
</feature>
<keyword evidence="3" id="KW-0812">Transmembrane</keyword>
<evidence type="ECO:0000259" key="4">
    <source>
        <dbReference type="Pfam" id="PF01464"/>
    </source>
</evidence>
<evidence type="ECO:0000256" key="2">
    <source>
        <dbReference type="SAM" id="MobiDB-lite"/>
    </source>
</evidence>
<comment type="caution">
    <text evidence="5">The sequence shown here is derived from an EMBL/GenBank/DDBJ whole genome shotgun (WGS) entry which is preliminary data.</text>
</comment>
<feature type="region of interest" description="Disordered" evidence="2">
    <location>
        <begin position="132"/>
        <end position="171"/>
    </location>
</feature>
<feature type="transmembrane region" description="Helical" evidence="3">
    <location>
        <begin position="516"/>
        <end position="536"/>
    </location>
</feature>
<feature type="region of interest" description="Disordered" evidence="2">
    <location>
        <begin position="28"/>
        <end position="87"/>
    </location>
</feature>
<evidence type="ECO:0000256" key="3">
    <source>
        <dbReference type="SAM" id="Phobius"/>
    </source>
</evidence>
<protein>
    <submittedName>
        <fullName evidence="5">Transglycosylase-like protein with SLT domain</fullName>
    </submittedName>
</protein>
<feature type="coiled-coil region" evidence="1">
    <location>
        <begin position="1405"/>
        <end position="1439"/>
    </location>
</feature>
<keyword evidence="1" id="KW-0175">Coiled coil</keyword>
<proteinExistence type="predicted"/>
<feature type="compositionally biased region" description="Basic and acidic residues" evidence="2">
    <location>
        <begin position="640"/>
        <end position="652"/>
    </location>
</feature>
<feature type="coiled-coil region" evidence="1">
    <location>
        <begin position="381"/>
        <end position="450"/>
    </location>
</feature>
<keyword evidence="3" id="KW-1133">Transmembrane helix</keyword>